<reference evidence="3" key="1">
    <citation type="submission" date="2016-10" db="EMBL/GenBank/DDBJ databases">
        <authorList>
            <person name="Varghese N."/>
            <person name="Submissions S."/>
        </authorList>
    </citation>
    <scope>NUCLEOTIDE SEQUENCE [LARGE SCALE GENOMIC DNA]</scope>
    <source>
        <strain evidence="3">DSM 44498</strain>
    </source>
</reference>
<dbReference type="EMBL" id="FNSV01000009">
    <property type="protein sequence ID" value="SED98451.1"/>
    <property type="molecule type" value="Genomic_DNA"/>
</dbReference>
<name>A0A1H5F4Z5_9NOCA</name>
<evidence type="ECO:0000256" key="1">
    <source>
        <dbReference type="SAM" id="MobiDB-lite"/>
    </source>
</evidence>
<protein>
    <submittedName>
        <fullName evidence="2">Uncharacterized protein</fullName>
    </submittedName>
</protein>
<sequence>MSPDKRSRRARTPKKTRDDLPAQSRPSSDDPHEIVYFRRYIGADSAPGREYLQGLPTKVRATMSACLIAVAKTPPKRFAGGGYWEAMHGSMTGWFEVRVDGPGRTHHRLFCRLDYDAEGYDKPLLVVITGMSKPFRTTFSEDDYAAVRELGDEYFAKNPRSLN</sequence>
<dbReference type="Proteomes" id="UP000183561">
    <property type="component" value="Unassembled WGS sequence"/>
</dbReference>
<dbReference type="RefSeq" id="WP_072950768.1">
    <property type="nucleotide sequence ID" value="NZ_FNSV01000009.1"/>
</dbReference>
<proteinExistence type="predicted"/>
<accession>A0A1H5F4Z5</accession>
<feature type="region of interest" description="Disordered" evidence="1">
    <location>
        <begin position="1"/>
        <end position="30"/>
    </location>
</feature>
<evidence type="ECO:0000313" key="2">
    <source>
        <dbReference type="EMBL" id="SED98451.1"/>
    </source>
</evidence>
<gene>
    <name evidence="2" type="ORF">SAMN04490239_9493</name>
</gene>
<dbReference type="OrthoDB" id="4735425at2"/>
<dbReference type="AlphaFoldDB" id="A0A1H5F4Z5"/>
<evidence type="ECO:0000313" key="3">
    <source>
        <dbReference type="Proteomes" id="UP000183561"/>
    </source>
</evidence>
<keyword evidence="3" id="KW-1185">Reference proteome</keyword>
<organism evidence="2 3">
    <name type="scientific">Rhodococcus koreensis</name>
    <dbReference type="NCBI Taxonomy" id="99653"/>
    <lineage>
        <taxon>Bacteria</taxon>
        <taxon>Bacillati</taxon>
        <taxon>Actinomycetota</taxon>
        <taxon>Actinomycetes</taxon>
        <taxon>Mycobacteriales</taxon>
        <taxon>Nocardiaceae</taxon>
        <taxon>Rhodococcus</taxon>
    </lineage>
</organism>
<feature type="compositionally biased region" description="Basic residues" evidence="1">
    <location>
        <begin position="1"/>
        <end position="14"/>
    </location>
</feature>